<feature type="domain" description="2Fe-2S ferredoxin-type" evidence="1">
    <location>
        <begin position="1"/>
        <end position="80"/>
    </location>
</feature>
<dbReference type="InterPro" id="IPR000283">
    <property type="entry name" value="NADH_UbQ_OxRdtase_75kDa_su_CS"/>
</dbReference>
<dbReference type="PROSITE" id="PS00641">
    <property type="entry name" value="COMPLEX1_75K_1"/>
    <property type="match status" value="1"/>
</dbReference>
<organism evidence="2">
    <name type="scientific">marine sediment metagenome</name>
    <dbReference type="NCBI Taxonomy" id="412755"/>
    <lineage>
        <taxon>unclassified sequences</taxon>
        <taxon>metagenomes</taxon>
        <taxon>ecological metagenomes</taxon>
    </lineage>
</organism>
<dbReference type="PROSITE" id="PS51085">
    <property type="entry name" value="2FE2S_FER_2"/>
    <property type="match status" value="1"/>
</dbReference>
<proteinExistence type="predicted"/>
<dbReference type="GO" id="GO:0051536">
    <property type="term" value="F:iron-sulfur cluster binding"/>
    <property type="evidence" value="ECO:0007669"/>
    <property type="project" value="InterPro"/>
</dbReference>
<feature type="non-terminal residue" evidence="2">
    <location>
        <position position="164"/>
    </location>
</feature>
<accession>X1GYF3</accession>
<comment type="caution">
    <text evidence="2">The sequence shown here is derived from an EMBL/GenBank/DDBJ whole genome shotgun (WGS) entry which is preliminary data.</text>
</comment>
<reference evidence="2" key="1">
    <citation type="journal article" date="2014" name="Front. Microbiol.">
        <title>High frequency of phylogenetically diverse reductive dehalogenase-homologous genes in deep subseafloor sedimentary metagenomes.</title>
        <authorList>
            <person name="Kawai M."/>
            <person name="Futagami T."/>
            <person name="Toyoda A."/>
            <person name="Takaki Y."/>
            <person name="Nishi S."/>
            <person name="Hori S."/>
            <person name="Arai W."/>
            <person name="Tsubouchi T."/>
            <person name="Morono Y."/>
            <person name="Uchiyama I."/>
            <person name="Ito T."/>
            <person name="Fujiyama A."/>
            <person name="Inagaki F."/>
            <person name="Takami H."/>
        </authorList>
    </citation>
    <scope>NUCLEOTIDE SEQUENCE</scope>
    <source>
        <strain evidence="2">Expedition CK06-06</strain>
    </source>
</reference>
<evidence type="ECO:0000313" key="2">
    <source>
        <dbReference type="EMBL" id="GAH46639.1"/>
    </source>
</evidence>
<sequence>MVTLTIDGREIQVEAGKTILEIARENNIYIPALCYHEEVAPYGACRLCMVEIVSRGRENLVTSCLYPTEEGLVVRTDSPRVMAVRRLIIELLLARCPDSEVIRDLAHRLGVDKTSFKLEEGNHKCILCALCTRVCQEVVGVSAISLVNRGVDRQMTTPFYDFSE</sequence>
<evidence type="ECO:0000259" key="1">
    <source>
        <dbReference type="PROSITE" id="PS51085"/>
    </source>
</evidence>
<dbReference type="SUPFAM" id="SSF54292">
    <property type="entry name" value="2Fe-2S ferredoxin-like"/>
    <property type="match status" value="1"/>
</dbReference>
<dbReference type="GO" id="GO:0016020">
    <property type="term" value="C:membrane"/>
    <property type="evidence" value="ECO:0007669"/>
    <property type="project" value="InterPro"/>
</dbReference>
<dbReference type="InterPro" id="IPR001041">
    <property type="entry name" value="2Fe-2S_ferredoxin-type"/>
</dbReference>
<dbReference type="CDD" id="cd00207">
    <property type="entry name" value="fer2"/>
    <property type="match status" value="1"/>
</dbReference>
<dbReference type="AlphaFoldDB" id="X1GYF3"/>
<dbReference type="EMBL" id="BARU01007631">
    <property type="protein sequence ID" value="GAH46639.1"/>
    <property type="molecule type" value="Genomic_DNA"/>
</dbReference>
<dbReference type="InterPro" id="IPR036010">
    <property type="entry name" value="2Fe-2S_ferredoxin-like_sf"/>
</dbReference>
<dbReference type="GO" id="GO:0008137">
    <property type="term" value="F:NADH dehydrogenase (ubiquinone) activity"/>
    <property type="evidence" value="ECO:0007669"/>
    <property type="project" value="InterPro"/>
</dbReference>
<gene>
    <name evidence="2" type="ORF">S03H2_15037</name>
</gene>
<dbReference type="Gene3D" id="3.10.20.740">
    <property type="match status" value="1"/>
</dbReference>
<name>X1GYF3_9ZZZZ</name>
<dbReference type="Pfam" id="PF13510">
    <property type="entry name" value="Fer2_4"/>
    <property type="match status" value="1"/>
</dbReference>
<dbReference type="GO" id="GO:0042773">
    <property type="term" value="P:ATP synthesis coupled electron transport"/>
    <property type="evidence" value="ECO:0007669"/>
    <property type="project" value="InterPro"/>
</dbReference>
<protein>
    <recommendedName>
        <fullName evidence="1">2Fe-2S ferredoxin-type domain-containing protein</fullName>
    </recommendedName>
</protein>